<organism evidence="1 2">
    <name type="scientific">Clostridium scatologenes</name>
    <dbReference type="NCBI Taxonomy" id="1548"/>
    <lineage>
        <taxon>Bacteria</taxon>
        <taxon>Bacillati</taxon>
        <taxon>Bacillota</taxon>
        <taxon>Clostridia</taxon>
        <taxon>Eubacteriales</taxon>
        <taxon>Clostridiaceae</taxon>
        <taxon>Clostridium</taxon>
    </lineage>
</organism>
<dbReference type="STRING" id="1548.CSCA_0981"/>
<dbReference type="KEGG" id="csq:CSCA_0981"/>
<sequence>MAKKTFDDEVYGKITYKEDYWLLKDRVTFKINNKEIIVKAEIDVYNSIYENFNMGLMSEGLMKFHRENPELLRADEAEKIKNEQKALYKKCLLDNFDKTSYNIEEAALRKREEMLEDENEKTFSEIVGKEKAKRVFQARTREEKLASLELKRLRVFKDSIEIECKCDWFSPSGGFVIFSDGSIEMFYIDSMSI</sequence>
<protein>
    <recommendedName>
        <fullName evidence="3">DUF2262 domain-containing protein</fullName>
    </recommendedName>
</protein>
<evidence type="ECO:0000313" key="2">
    <source>
        <dbReference type="Proteomes" id="UP000033115"/>
    </source>
</evidence>
<dbReference type="EMBL" id="CP009933">
    <property type="protein sequence ID" value="AKA68106.1"/>
    <property type="molecule type" value="Genomic_DNA"/>
</dbReference>
<reference evidence="1 2" key="1">
    <citation type="journal article" date="2015" name="J. Biotechnol.">
        <title>Complete genome sequence of a malodorant-producing acetogen, Clostridium scatologenes ATCC 25775(T).</title>
        <authorList>
            <person name="Zhu Z."/>
            <person name="Guo T."/>
            <person name="Zheng H."/>
            <person name="Song T."/>
            <person name="Ouyang P."/>
            <person name="Xie J."/>
        </authorList>
    </citation>
    <scope>NUCLEOTIDE SEQUENCE [LARGE SCALE GENOMIC DNA]</scope>
    <source>
        <strain evidence="1 2">ATCC 25775</strain>
    </source>
</reference>
<keyword evidence="2" id="KW-1185">Reference proteome</keyword>
<evidence type="ECO:0000313" key="1">
    <source>
        <dbReference type="EMBL" id="AKA68106.1"/>
    </source>
</evidence>
<gene>
    <name evidence="1" type="ORF">CSCA_0981</name>
</gene>
<dbReference type="AlphaFoldDB" id="A0A0E3GQ80"/>
<dbReference type="HOGENOM" id="CLU_1400330_0_0_9"/>
<dbReference type="RefSeq" id="WP_029159600.1">
    <property type="nucleotide sequence ID" value="NZ_CP009933.1"/>
</dbReference>
<proteinExistence type="predicted"/>
<evidence type="ECO:0008006" key="3">
    <source>
        <dbReference type="Google" id="ProtNLM"/>
    </source>
</evidence>
<dbReference type="Proteomes" id="UP000033115">
    <property type="component" value="Chromosome"/>
</dbReference>
<accession>A0A0E3GQ80</accession>
<name>A0A0E3GQ80_CLOSL</name>